<dbReference type="AlphaFoldDB" id="A0ABD0KRK1"/>
<organism evidence="1 2">
    <name type="scientific">Batillaria attramentaria</name>
    <dbReference type="NCBI Taxonomy" id="370345"/>
    <lineage>
        <taxon>Eukaryota</taxon>
        <taxon>Metazoa</taxon>
        <taxon>Spiralia</taxon>
        <taxon>Lophotrochozoa</taxon>
        <taxon>Mollusca</taxon>
        <taxon>Gastropoda</taxon>
        <taxon>Caenogastropoda</taxon>
        <taxon>Sorbeoconcha</taxon>
        <taxon>Cerithioidea</taxon>
        <taxon>Batillariidae</taxon>
        <taxon>Batillaria</taxon>
    </lineage>
</organism>
<accession>A0ABD0KRK1</accession>
<dbReference type="Proteomes" id="UP001519460">
    <property type="component" value="Unassembled WGS sequence"/>
</dbReference>
<dbReference type="EMBL" id="JACVVK020000136">
    <property type="protein sequence ID" value="KAK7489591.1"/>
    <property type="molecule type" value="Genomic_DNA"/>
</dbReference>
<name>A0ABD0KRK1_9CAEN</name>
<gene>
    <name evidence="1" type="ORF">BaRGS_00019225</name>
</gene>
<evidence type="ECO:0000313" key="2">
    <source>
        <dbReference type="Proteomes" id="UP001519460"/>
    </source>
</evidence>
<sequence length="101" mass="11616">MEFVFSRFPMIQARMRINYFECRVDENNYNYGVSYMPLIHYCRDHQKIAHGDGNLPYAICNDILTEFSESCDLKFDNTCGAKSRSLLATQMPGLPFLNGCG</sequence>
<reference evidence="1 2" key="1">
    <citation type="journal article" date="2023" name="Sci. Data">
        <title>Genome assembly of the Korean intertidal mud-creeper Batillaria attramentaria.</title>
        <authorList>
            <person name="Patra A.K."/>
            <person name="Ho P.T."/>
            <person name="Jun S."/>
            <person name="Lee S.J."/>
            <person name="Kim Y."/>
            <person name="Won Y.J."/>
        </authorList>
    </citation>
    <scope>NUCLEOTIDE SEQUENCE [LARGE SCALE GENOMIC DNA]</scope>
    <source>
        <strain evidence="1">Wonlab-2016</strain>
    </source>
</reference>
<comment type="caution">
    <text evidence="1">The sequence shown here is derived from an EMBL/GenBank/DDBJ whole genome shotgun (WGS) entry which is preliminary data.</text>
</comment>
<proteinExistence type="predicted"/>
<evidence type="ECO:0000313" key="1">
    <source>
        <dbReference type="EMBL" id="KAK7489591.1"/>
    </source>
</evidence>
<protein>
    <submittedName>
        <fullName evidence="1">Uncharacterized protein</fullName>
    </submittedName>
</protein>
<keyword evidence="2" id="KW-1185">Reference proteome</keyword>